<protein>
    <submittedName>
        <fullName evidence="2">Uncharacterized protein</fullName>
    </submittedName>
</protein>
<feature type="region of interest" description="Disordered" evidence="1">
    <location>
        <begin position="23"/>
        <end position="67"/>
    </location>
</feature>
<evidence type="ECO:0000313" key="2">
    <source>
        <dbReference type="EMBL" id="MED6213628.1"/>
    </source>
</evidence>
<gene>
    <name evidence="2" type="ORF">PIB30_095198</name>
</gene>
<feature type="compositionally biased region" description="Acidic residues" evidence="1">
    <location>
        <begin position="83"/>
        <end position="102"/>
    </location>
</feature>
<evidence type="ECO:0000256" key="1">
    <source>
        <dbReference type="SAM" id="MobiDB-lite"/>
    </source>
</evidence>
<keyword evidence="3" id="KW-1185">Reference proteome</keyword>
<feature type="region of interest" description="Disordered" evidence="1">
    <location>
        <begin position="242"/>
        <end position="288"/>
    </location>
</feature>
<comment type="caution">
    <text evidence="2">The sequence shown here is derived from an EMBL/GenBank/DDBJ whole genome shotgun (WGS) entry which is preliminary data.</text>
</comment>
<organism evidence="2 3">
    <name type="scientific">Stylosanthes scabra</name>
    <dbReference type="NCBI Taxonomy" id="79078"/>
    <lineage>
        <taxon>Eukaryota</taxon>
        <taxon>Viridiplantae</taxon>
        <taxon>Streptophyta</taxon>
        <taxon>Embryophyta</taxon>
        <taxon>Tracheophyta</taxon>
        <taxon>Spermatophyta</taxon>
        <taxon>Magnoliopsida</taxon>
        <taxon>eudicotyledons</taxon>
        <taxon>Gunneridae</taxon>
        <taxon>Pentapetalae</taxon>
        <taxon>rosids</taxon>
        <taxon>fabids</taxon>
        <taxon>Fabales</taxon>
        <taxon>Fabaceae</taxon>
        <taxon>Papilionoideae</taxon>
        <taxon>50 kb inversion clade</taxon>
        <taxon>dalbergioids sensu lato</taxon>
        <taxon>Dalbergieae</taxon>
        <taxon>Pterocarpus clade</taxon>
        <taxon>Stylosanthes</taxon>
    </lineage>
</organism>
<sequence length="329" mass="37281">MREAQKRTKNQLTNLTEILTKFANQATINPPPSLQPSSSSPLPSQPLPNPKGGINMVRKERDEEEEENNWLYELLAELAKLDESDEEEDEEEEDETEEVVKEEDDDEAFFIATVYGGKKVEEEEIPVKCEDPGPCLVTCKIRGLEIPECMCDHGACGSVMPFELYETLDLGHKYSSCGQYYGKCFGKNGRIENSSSGDFIEIFHPTCPPAPQKKGAHQMQVCNEEAKGNGFLGEVEKKKIEDQEGKIKKGKGLRHAPPQVKKKKKKKKEPVKPVKKKKKHEEDEAKKKIELKCSSMGNLIDKLKIFKEALHNDNKKIDGHLVRENSKWK</sequence>
<proteinExistence type="predicted"/>
<name>A0ABU6YX09_9FABA</name>
<dbReference type="EMBL" id="JASCZI010243814">
    <property type="protein sequence ID" value="MED6213628.1"/>
    <property type="molecule type" value="Genomic_DNA"/>
</dbReference>
<reference evidence="2 3" key="1">
    <citation type="journal article" date="2023" name="Plants (Basel)">
        <title>Bridging the Gap: Combining Genomics and Transcriptomics Approaches to Understand Stylosanthes scabra, an Orphan Legume from the Brazilian Caatinga.</title>
        <authorList>
            <person name="Ferreira-Neto J.R.C."/>
            <person name="da Silva M.D."/>
            <person name="Binneck E."/>
            <person name="de Melo N.F."/>
            <person name="da Silva R.H."/>
            <person name="de Melo A.L.T.M."/>
            <person name="Pandolfi V."/>
            <person name="Bustamante F.O."/>
            <person name="Brasileiro-Vidal A.C."/>
            <person name="Benko-Iseppon A.M."/>
        </authorList>
    </citation>
    <scope>NUCLEOTIDE SEQUENCE [LARGE SCALE GENOMIC DNA]</scope>
    <source>
        <tissue evidence="2">Leaves</tissue>
    </source>
</reference>
<feature type="compositionally biased region" description="Basic residues" evidence="1">
    <location>
        <begin position="248"/>
        <end position="279"/>
    </location>
</feature>
<feature type="region of interest" description="Disordered" evidence="1">
    <location>
        <begin position="82"/>
        <end position="102"/>
    </location>
</feature>
<evidence type="ECO:0000313" key="3">
    <source>
        <dbReference type="Proteomes" id="UP001341840"/>
    </source>
</evidence>
<dbReference type="Proteomes" id="UP001341840">
    <property type="component" value="Unassembled WGS sequence"/>
</dbReference>
<accession>A0ABU6YX09</accession>